<dbReference type="AlphaFoldDB" id="A0A1A9ZH36"/>
<name>A0A1A9ZH36_GLOPL</name>
<accession>A0A1A9ZH36</accession>
<sequence>MKKLYLALALIAVALSIRVDLSCEQSNTRESRQQLMPDKEGKELNIKIDKILAEHKKFFDKQPRNNYEHKMNELLTNLKNSKVENGDNISHKEIVAMKRAIEEFETFENIRLSLMDGKSDNKSVEEIKNYTEKMLPSRGTLTFQQFLELLENVKTYLTRNEKYKKTVQLLKSKSKRLDELIELFKEQTEDDDWDLFDW</sequence>
<evidence type="ECO:0000256" key="1">
    <source>
        <dbReference type="SAM" id="Coils"/>
    </source>
</evidence>
<feature type="chain" id="PRO_5008402871" evidence="2">
    <location>
        <begin position="17"/>
        <end position="198"/>
    </location>
</feature>
<dbReference type="VEuPathDB" id="VectorBase:GPAI014535"/>
<protein>
    <submittedName>
        <fullName evidence="3">Uncharacterized protein</fullName>
    </submittedName>
</protein>
<feature type="signal peptide" evidence="2">
    <location>
        <begin position="1"/>
        <end position="16"/>
    </location>
</feature>
<organism evidence="3 4">
    <name type="scientific">Glossina pallidipes</name>
    <name type="common">Tsetse fly</name>
    <dbReference type="NCBI Taxonomy" id="7398"/>
    <lineage>
        <taxon>Eukaryota</taxon>
        <taxon>Metazoa</taxon>
        <taxon>Ecdysozoa</taxon>
        <taxon>Arthropoda</taxon>
        <taxon>Hexapoda</taxon>
        <taxon>Insecta</taxon>
        <taxon>Pterygota</taxon>
        <taxon>Neoptera</taxon>
        <taxon>Endopterygota</taxon>
        <taxon>Diptera</taxon>
        <taxon>Brachycera</taxon>
        <taxon>Muscomorpha</taxon>
        <taxon>Hippoboscoidea</taxon>
        <taxon>Glossinidae</taxon>
        <taxon>Glossina</taxon>
    </lineage>
</organism>
<keyword evidence="2" id="KW-0732">Signal</keyword>
<feature type="coiled-coil region" evidence="1">
    <location>
        <begin position="160"/>
        <end position="190"/>
    </location>
</feature>
<keyword evidence="1" id="KW-0175">Coiled coil</keyword>
<reference evidence="4" key="1">
    <citation type="submission" date="2014-03" db="EMBL/GenBank/DDBJ databases">
        <authorList>
            <person name="Aksoy S."/>
            <person name="Warren W."/>
            <person name="Wilson R.K."/>
        </authorList>
    </citation>
    <scope>NUCLEOTIDE SEQUENCE [LARGE SCALE GENOMIC DNA]</scope>
    <source>
        <strain evidence="4">IAEA</strain>
    </source>
</reference>
<evidence type="ECO:0000313" key="3">
    <source>
        <dbReference type="EnsemblMetazoa" id="GPAI014535-PA"/>
    </source>
</evidence>
<dbReference type="EnsemblMetazoa" id="GPAI014535-RA">
    <property type="protein sequence ID" value="GPAI014535-PA"/>
    <property type="gene ID" value="GPAI014535"/>
</dbReference>
<evidence type="ECO:0000313" key="4">
    <source>
        <dbReference type="Proteomes" id="UP000092445"/>
    </source>
</evidence>
<evidence type="ECO:0000256" key="2">
    <source>
        <dbReference type="SAM" id="SignalP"/>
    </source>
</evidence>
<proteinExistence type="predicted"/>
<reference evidence="3" key="2">
    <citation type="submission" date="2020-05" db="UniProtKB">
        <authorList>
            <consortium name="EnsemblMetazoa"/>
        </authorList>
    </citation>
    <scope>IDENTIFICATION</scope>
    <source>
        <strain evidence="3">IAEA</strain>
    </source>
</reference>
<keyword evidence="4" id="KW-1185">Reference proteome</keyword>
<dbReference type="Proteomes" id="UP000092445">
    <property type="component" value="Unassembled WGS sequence"/>
</dbReference>